<evidence type="ECO:0000313" key="3">
    <source>
        <dbReference type="EMBL" id="PRY40444.1"/>
    </source>
</evidence>
<dbReference type="AlphaFoldDB" id="A0A2T0T489"/>
<dbReference type="SUPFAM" id="SSF49384">
    <property type="entry name" value="Carbohydrate-binding domain"/>
    <property type="match status" value="1"/>
</dbReference>
<organism evidence="3 4">
    <name type="scientific">Umezawaea tangerina</name>
    <dbReference type="NCBI Taxonomy" id="84725"/>
    <lineage>
        <taxon>Bacteria</taxon>
        <taxon>Bacillati</taxon>
        <taxon>Actinomycetota</taxon>
        <taxon>Actinomycetes</taxon>
        <taxon>Pseudonocardiales</taxon>
        <taxon>Pseudonocardiaceae</taxon>
        <taxon>Umezawaea</taxon>
    </lineage>
</organism>
<dbReference type="GO" id="GO:0004553">
    <property type="term" value="F:hydrolase activity, hydrolyzing O-glycosyl compounds"/>
    <property type="evidence" value="ECO:0007669"/>
    <property type="project" value="InterPro"/>
</dbReference>
<feature type="compositionally biased region" description="Low complexity" evidence="1">
    <location>
        <begin position="335"/>
        <end position="345"/>
    </location>
</feature>
<dbReference type="InterPro" id="IPR001919">
    <property type="entry name" value="CBD2"/>
</dbReference>
<feature type="region of interest" description="Disordered" evidence="1">
    <location>
        <begin position="322"/>
        <end position="345"/>
    </location>
</feature>
<keyword evidence="4" id="KW-1185">Reference proteome</keyword>
<evidence type="ECO:0000256" key="1">
    <source>
        <dbReference type="SAM" id="MobiDB-lite"/>
    </source>
</evidence>
<dbReference type="SMART" id="SM00637">
    <property type="entry name" value="CBD_II"/>
    <property type="match status" value="1"/>
</dbReference>
<dbReference type="Pfam" id="PF00553">
    <property type="entry name" value="CBM_2"/>
    <property type="match status" value="1"/>
</dbReference>
<feature type="domain" description="CBM2" evidence="2">
    <location>
        <begin position="366"/>
        <end position="469"/>
    </location>
</feature>
<comment type="caution">
    <text evidence="3">The sequence shown here is derived from an EMBL/GenBank/DDBJ whole genome shotgun (WGS) entry which is preliminary data.</text>
</comment>
<accession>A0A2T0T489</accession>
<sequence length="469" mass="49518">MITEARSDRRTTRAAVFAAAALAVVAALVGALLLFVVPGRQAAGSAPPVKGNATHFSGFASSYGGCGLPQHVLDSPDFVSLNVFDTPGDYSPRARPLSPLESGHLGRFENGRNCGRFVQVTIGNRCTGTNDGATGQPFCREGSWVSDEFNGASLTMVVADGCADATAWCRDDPDHLGLSTTSLTRFLKDGARVGPIDPDHWNNRRVSWSYVPTPDYHGDLRVGFLRDATGTNPVIAVSHLPNGIHGVEYQGPEGGWEQARPNGDMGQSFILRPTQDGGTDYRVRVRDASDSLVNNGRVYRFSLPAACARGCTGTYTEADYTTESPTTETFGSADVPTTTVSTTTTTAPTTTTAIAATRSTIPRTTVQPVQAACAATYRVVNSWQGARQVEVIVRNTGAKPLSGWKTTFTASGSQWFGNPWNAVVTQSGSQVVAVNQGYNGSLMPGASTSWGAVVSGVDRPVTGVTCAPR</sequence>
<dbReference type="Proteomes" id="UP000239494">
    <property type="component" value="Unassembled WGS sequence"/>
</dbReference>
<dbReference type="GO" id="GO:0030247">
    <property type="term" value="F:polysaccharide binding"/>
    <property type="evidence" value="ECO:0007669"/>
    <property type="project" value="UniProtKB-UniRule"/>
</dbReference>
<protein>
    <submittedName>
        <fullName evidence="3">Cellulose binding domain-containing protein</fullName>
    </submittedName>
</protein>
<reference evidence="3 4" key="1">
    <citation type="submission" date="2018-03" db="EMBL/GenBank/DDBJ databases">
        <title>Genomic Encyclopedia of Archaeal and Bacterial Type Strains, Phase II (KMG-II): from individual species to whole genera.</title>
        <authorList>
            <person name="Goeker M."/>
        </authorList>
    </citation>
    <scope>NUCLEOTIDE SEQUENCE [LARGE SCALE GENOMIC DNA]</scope>
    <source>
        <strain evidence="3 4">DSM 44720</strain>
    </source>
</reference>
<dbReference type="EMBL" id="PVTF01000006">
    <property type="protein sequence ID" value="PRY40444.1"/>
    <property type="molecule type" value="Genomic_DNA"/>
</dbReference>
<evidence type="ECO:0000259" key="2">
    <source>
        <dbReference type="PROSITE" id="PS51173"/>
    </source>
</evidence>
<dbReference type="InterPro" id="IPR008965">
    <property type="entry name" value="CBM2/CBM3_carb-bd_dom_sf"/>
</dbReference>
<name>A0A2T0T489_9PSEU</name>
<evidence type="ECO:0000313" key="4">
    <source>
        <dbReference type="Proteomes" id="UP000239494"/>
    </source>
</evidence>
<proteinExistence type="predicted"/>
<dbReference type="RefSeq" id="WP_245886757.1">
    <property type="nucleotide sequence ID" value="NZ_PVTF01000006.1"/>
</dbReference>
<dbReference type="GO" id="GO:0005975">
    <property type="term" value="P:carbohydrate metabolic process"/>
    <property type="evidence" value="ECO:0007669"/>
    <property type="project" value="InterPro"/>
</dbReference>
<gene>
    <name evidence="3" type="ORF">CLV43_106180</name>
</gene>
<dbReference type="Gene3D" id="2.60.40.290">
    <property type="match status" value="1"/>
</dbReference>
<dbReference type="InterPro" id="IPR012291">
    <property type="entry name" value="CBM2_carb-bd_dom_sf"/>
</dbReference>
<dbReference type="PROSITE" id="PS51173">
    <property type="entry name" value="CBM2"/>
    <property type="match status" value="1"/>
</dbReference>